<dbReference type="RefSeq" id="WP_128979864.1">
    <property type="nucleotide sequence ID" value="NZ_PDKJ01000004.1"/>
</dbReference>
<sequence>MKFINVLTAAVLTVSVASAQDVMQKSMAIMEEGMTQIQKGFLNNNIDLITSGAKLVHDGNKLFSDIKVISQYLPENKKHMVNVAENAAKRIELDVNVLELNLEEKAYINAANAYSDMLNACARCHSIVRSW</sequence>
<accession>A0A4Q0YED1</accession>
<reference evidence="2 3" key="1">
    <citation type="submission" date="2017-10" db="EMBL/GenBank/DDBJ databases">
        <title>Genomics of the genus Arcobacter.</title>
        <authorList>
            <person name="Perez-Cataluna A."/>
            <person name="Figueras M.J."/>
        </authorList>
    </citation>
    <scope>NUCLEOTIDE SEQUENCE [LARGE SCALE GENOMIC DNA]</scope>
    <source>
        <strain evidence="2 3">CECT 8993</strain>
    </source>
</reference>
<comment type="caution">
    <text evidence="2">The sequence shown here is derived from an EMBL/GenBank/DDBJ whole genome shotgun (WGS) entry which is preliminary data.</text>
</comment>
<keyword evidence="1" id="KW-0732">Signal</keyword>
<protein>
    <recommendedName>
        <fullName evidence="4">Cytochrome C</fullName>
    </recommendedName>
</protein>
<dbReference type="Proteomes" id="UP000290172">
    <property type="component" value="Unassembled WGS sequence"/>
</dbReference>
<evidence type="ECO:0000256" key="1">
    <source>
        <dbReference type="SAM" id="SignalP"/>
    </source>
</evidence>
<evidence type="ECO:0000313" key="3">
    <source>
        <dbReference type="Proteomes" id="UP000290172"/>
    </source>
</evidence>
<proteinExistence type="predicted"/>
<feature type="signal peptide" evidence="1">
    <location>
        <begin position="1"/>
        <end position="19"/>
    </location>
</feature>
<name>A0A4Q0YED1_9BACT</name>
<organism evidence="2 3">
    <name type="scientific">Halarcobacter ebronensis</name>
    <dbReference type="NCBI Taxonomy" id="1462615"/>
    <lineage>
        <taxon>Bacteria</taxon>
        <taxon>Pseudomonadati</taxon>
        <taxon>Campylobacterota</taxon>
        <taxon>Epsilonproteobacteria</taxon>
        <taxon>Campylobacterales</taxon>
        <taxon>Arcobacteraceae</taxon>
        <taxon>Halarcobacter</taxon>
    </lineage>
</organism>
<evidence type="ECO:0000313" key="2">
    <source>
        <dbReference type="EMBL" id="RXJ68867.1"/>
    </source>
</evidence>
<feature type="chain" id="PRO_5020825166" description="Cytochrome C" evidence="1">
    <location>
        <begin position="20"/>
        <end position="131"/>
    </location>
</feature>
<gene>
    <name evidence="2" type="ORF">CRV08_05360</name>
</gene>
<dbReference type="AlphaFoldDB" id="A0A4Q0YED1"/>
<evidence type="ECO:0008006" key="4">
    <source>
        <dbReference type="Google" id="ProtNLM"/>
    </source>
</evidence>
<dbReference type="EMBL" id="PDKJ01000004">
    <property type="protein sequence ID" value="RXJ68867.1"/>
    <property type="molecule type" value="Genomic_DNA"/>
</dbReference>